<name>A0A1M5G2P4_9BACI</name>
<proteinExistence type="predicted"/>
<reference evidence="1 2" key="1">
    <citation type="submission" date="2016-11" db="EMBL/GenBank/DDBJ databases">
        <authorList>
            <person name="Jaros S."/>
            <person name="Januszkiewicz K."/>
            <person name="Wedrychowicz H."/>
        </authorList>
    </citation>
    <scope>NUCLEOTIDE SEQUENCE [LARGE SCALE GENOMIC DNA]</scope>
    <source>
        <strain evidence="1 2">IBRC-M 10683</strain>
    </source>
</reference>
<evidence type="ECO:0000313" key="1">
    <source>
        <dbReference type="EMBL" id="SHF98003.1"/>
    </source>
</evidence>
<accession>A0A1M5G2P4</accession>
<dbReference type="Proteomes" id="UP000183988">
    <property type="component" value="Unassembled WGS sequence"/>
</dbReference>
<dbReference type="EMBL" id="FQVW01000011">
    <property type="protein sequence ID" value="SHF98003.1"/>
    <property type="molecule type" value="Genomic_DNA"/>
</dbReference>
<evidence type="ECO:0000313" key="2">
    <source>
        <dbReference type="Proteomes" id="UP000183988"/>
    </source>
</evidence>
<sequence>MKKLIDLEKIKEEYYKKLDEDYDQIEFWENDGEYQRENEFEDFKRKKAIEEKGQDPFEELPY</sequence>
<dbReference type="RefSeq" id="WP_072889381.1">
    <property type="nucleotide sequence ID" value="NZ_FQVW01000011.1"/>
</dbReference>
<gene>
    <name evidence="1" type="ORF">SAMN05216225_101140</name>
</gene>
<keyword evidence="2" id="KW-1185">Reference proteome</keyword>
<dbReference type="AlphaFoldDB" id="A0A1M5G2P4"/>
<organism evidence="1 2">
    <name type="scientific">Ornithinibacillus halophilus</name>
    <dbReference type="NCBI Taxonomy" id="930117"/>
    <lineage>
        <taxon>Bacteria</taxon>
        <taxon>Bacillati</taxon>
        <taxon>Bacillota</taxon>
        <taxon>Bacilli</taxon>
        <taxon>Bacillales</taxon>
        <taxon>Bacillaceae</taxon>
        <taxon>Ornithinibacillus</taxon>
    </lineage>
</organism>
<protein>
    <submittedName>
        <fullName evidence="1">Uncharacterized protein</fullName>
    </submittedName>
</protein>